<gene>
    <name evidence="1" type="ORF">JFL75_09335</name>
</gene>
<evidence type="ECO:0000313" key="2">
    <source>
        <dbReference type="Proteomes" id="UP000595917"/>
    </source>
</evidence>
<protein>
    <submittedName>
        <fullName evidence="1">Uncharacterized protein</fullName>
    </submittedName>
</protein>
<accession>A0A7T7XRE1</accession>
<dbReference type="EMBL" id="CP067089">
    <property type="protein sequence ID" value="QQO11101.1"/>
    <property type="molecule type" value="Genomic_DNA"/>
</dbReference>
<dbReference type="Pfam" id="PF20362">
    <property type="entry name" value="DUF6657"/>
    <property type="match status" value="1"/>
</dbReference>
<proteinExistence type="predicted"/>
<sequence>MARIKSALEIALEKTESVKSDKASISQYEAKQSGKRLANSYLENPELSLEAEIKKAPADQRDSLKEGLFDVLVSQIALPAGKDDEKRIAAVGKGLSVLIPDSRFSALYGQLTQALTQYLDETEQFEQMLKQQYGPKLRQKEEELSRRMGQQVRLDPFQDPEFVAFYNQNMGALKDRYQSAVDQVREEAQKLFASPGE</sequence>
<organism evidence="1 2">
    <name type="scientific">Breznakiella homolactica</name>
    <dbReference type="NCBI Taxonomy" id="2798577"/>
    <lineage>
        <taxon>Bacteria</taxon>
        <taxon>Pseudomonadati</taxon>
        <taxon>Spirochaetota</taxon>
        <taxon>Spirochaetia</taxon>
        <taxon>Spirochaetales</taxon>
        <taxon>Breznakiellaceae</taxon>
        <taxon>Breznakiella</taxon>
    </lineage>
</organism>
<reference evidence="1" key="1">
    <citation type="submission" date="2021-01" db="EMBL/GenBank/DDBJ databases">
        <title>Description of Breznakiella homolactica.</title>
        <authorList>
            <person name="Song Y."/>
            <person name="Brune A."/>
        </authorList>
    </citation>
    <scope>NUCLEOTIDE SEQUENCE</scope>
    <source>
        <strain evidence="1">RmG30</strain>
    </source>
</reference>
<dbReference type="KEGG" id="bhc:JFL75_09335"/>
<dbReference type="AlphaFoldDB" id="A0A7T7XRE1"/>
<name>A0A7T7XRE1_9SPIR</name>
<dbReference type="InterPro" id="IPR046598">
    <property type="entry name" value="DUF6657"/>
</dbReference>
<keyword evidence="2" id="KW-1185">Reference proteome</keyword>
<evidence type="ECO:0000313" key="1">
    <source>
        <dbReference type="EMBL" id="QQO11101.1"/>
    </source>
</evidence>
<dbReference type="Proteomes" id="UP000595917">
    <property type="component" value="Chromosome"/>
</dbReference>
<dbReference type="RefSeq" id="WP_215628410.1">
    <property type="nucleotide sequence ID" value="NZ_CP067089.2"/>
</dbReference>